<evidence type="ECO:0000259" key="2">
    <source>
        <dbReference type="Pfam" id="PF01464"/>
    </source>
</evidence>
<evidence type="ECO:0000313" key="4">
    <source>
        <dbReference type="EMBL" id="QFG06688.1"/>
    </source>
</evidence>
<dbReference type="InterPro" id="IPR019080">
    <property type="entry name" value="YqaJ_viral_recombinase"/>
</dbReference>
<feature type="region of interest" description="Disordered" evidence="1">
    <location>
        <begin position="753"/>
        <end position="807"/>
    </location>
</feature>
<organism evidence="4 5">
    <name type="scientific">Proteus phage Myduc</name>
    <dbReference type="NCBI Taxonomy" id="2650874"/>
    <lineage>
        <taxon>Viruses</taxon>
        <taxon>Duplodnaviria</taxon>
        <taxon>Heunggongvirae</taxon>
        <taxon>Uroviricota</taxon>
        <taxon>Caudoviricetes</taxon>
        <taxon>Chaseviridae</taxon>
        <taxon>Cleopatravirinae</taxon>
        <taxon>Myducvirus</taxon>
        <taxon>Myducvirus myduc</taxon>
    </lineage>
</organism>
<reference evidence="5" key="1">
    <citation type="submission" date="2019-06" db="EMBL/GenBank/DDBJ databases">
        <title>Complete genome of Proteus mirabilis phage Myduc.</title>
        <authorList>
            <person name="Tran J.S."/>
            <person name="Lessor L."/>
            <person name="O'Leary C."/>
            <person name="Bonasera R.M."/>
            <person name="Liu M."/>
        </authorList>
    </citation>
    <scope>NUCLEOTIDE SEQUENCE [LARGE SCALE GENOMIC DNA]</scope>
</reference>
<dbReference type="EMBL" id="MN098326">
    <property type="protein sequence ID" value="QFG06688.1"/>
    <property type="molecule type" value="Genomic_DNA"/>
</dbReference>
<feature type="domain" description="Transglycosylase SLT" evidence="2">
    <location>
        <begin position="1132"/>
        <end position="1206"/>
    </location>
</feature>
<sequence>MNDIKQLMKMSKPELLGLGEKYGLAFEDSMKKSQMATALQQSMASGWLQEHEALMGTSEHEEEEFAGNISSDMLSDSAHVAQMLASAGFTETFHSAMSDSLAHREVIESYLERLGANPDDVWKHLPRHNPNVTAPHWGEMRSYMENTLTKHQDIMPEIRGHYEGDIMGEYQTSKGDVKQTYDYLAQMYVDKGSYNNENLYNKDIQRVSTALAKNMERAFIEVSASAGMGAKVSYMDILPQIGDSSIVGGVVHPREPLNTAGLPLGSSGSAVAGRGKYSLSASLTGRPDSKGGVSSDIWKDVSDTVKQLSRIYTSGGSDKTSVGLNPYGVETSERDMILDSATRYVGVEEARSGYENLYEPSYSGSTIRAIINNTYDKMDSQAQNIPSAINANQPSFRISSSTSWEAEMQQPTTWNSARDRRLEKQIADFDAQGAHEQEAIEQANPIKFHNLEQGSDEWLRFREQYDITGSTVGGYLGHSTYTRPWKTLTSKLGLHPNAYGGNRFMQAMFERGHKTEESTRKRLEKEMGFEIVQTGAITNEQYPGMMYSPDGLIGDDAIWEHKNPERAGKFADLSKGDHPDYMDQIQMGMMLSGRKRALFSQTIGDEVRNEWVDYDPEWYDRNKTKLDSVRGRLAEGREFLASNPDLPLEDKVAGARRVMTGEGIWKDVRQRSNRGYSPDAGTERDEYLSKASTYNPNLSQPSQDYSQSVQQSQSQEVANVPAQNTTDPSLSPAQANMAVAVKSGILMAQEENKRAGGAGGGGFGGGGDGAGSDADFPPDPNDPFGDGRRGRGRQGGDGGRRGREEGIFDSGAFGTIAEGISRGTMASTRGGVMQALREGGPIGQTVALGIGALGVGGEAISNMSDYLGMAQDYGSDNPIHFASMQQGLEMMGLSGEQATRTNLTTHSAYNTLLNGDPSGALRIIRGTRGLVTLSDIRETEGDPVALAERIRSKASERGWSQQRIAGAMQMAGLDGMARAVARPETQGYASGLVGERGQEDTSDFNHSIAMQNATRAFVSPDYFAQRYATGETSQNVLTGVAQGMKEGYMALDSGVGAIDSSLQKVYNQFNKLSSQVKGATTGDQFEAQDYGEAGVELGAQRDADGNLANLINGTMFWESRGRDYKADGTPMTSSTGAKYAMQVLPSSAKQPGYGIKPAQDDSPEEYNRVGREIIEVMDKKYGGDWRKVASAYSDGAGTVDKAVKLYGEDWLSHMPEQAQNRVKAMEQAGFGQMGAGAFSQGNYGVNNINVNVNIDAKINNQTARANVTSGNQTVTQAISVGNGVMQQVG</sequence>
<dbReference type="Pfam" id="PF09588">
    <property type="entry name" value="YqaJ"/>
    <property type="match status" value="1"/>
</dbReference>
<evidence type="ECO:0000313" key="5">
    <source>
        <dbReference type="Proteomes" id="UP000327513"/>
    </source>
</evidence>
<dbReference type="SUPFAM" id="SSF53955">
    <property type="entry name" value="Lysozyme-like"/>
    <property type="match status" value="1"/>
</dbReference>
<protein>
    <submittedName>
        <fullName evidence="4">Uncharacterized protein</fullName>
    </submittedName>
</protein>
<feature type="domain" description="YqaJ viral recombinase" evidence="3">
    <location>
        <begin position="457"/>
        <end position="594"/>
    </location>
</feature>
<feature type="compositionally biased region" description="Polar residues" evidence="1">
    <location>
        <begin position="721"/>
        <end position="732"/>
    </location>
</feature>
<evidence type="ECO:0000259" key="3">
    <source>
        <dbReference type="Pfam" id="PF09588"/>
    </source>
</evidence>
<evidence type="ECO:0000256" key="1">
    <source>
        <dbReference type="SAM" id="MobiDB-lite"/>
    </source>
</evidence>
<dbReference type="InterPro" id="IPR011335">
    <property type="entry name" value="Restrct_endonuc-II-like"/>
</dbReference>
<dbReference type="SUPFAM" id="SSF52980">
    <property type="entry name" value="Restriction endonuclease-like"/>
    <property type="match status" value="1"/>
</dbReference>
<dbReference type="PANTHER" id="PTHR46609:SF8">
    <property type="entry name" value="YQAJ VIRAL RECOMBINASE DOMAIN-CONTAINING PROTEIN"/>
    <property type="match status" value="1"/>
</dbReference>
<dbReference type="Gene3D" id="3.90.320.10">
    <property type="match status" value="1"/>
</dbReference>
<dbReference type="PANTHER" id="PTHR46609">
    <property type="entry name" value="EXONUCLEASE, PHAGE-TYPE/RECB, C-TERMINAL DOMAIN-CONTAINING PROTEIN"/>
    <property type="match status" value="1"/>
</dbReference>
<dbReference type="Pfam" id="PF01464">
    <property type="entry name" value="SLT"/>
    <property type="match status" value="1"/>
</dbReference>
<dbReference type="Proteomes" id="UP000327513">
    <property type="component" value="Segment"/>
</dbReference>
<keyword evidence="5" id="KW-1185">Reference proteome</keyword>
<dbReference type="InterPro" id="IPR008258">
    <property type="entry name" value="Transglycosylase_SLT_dom_1"/>
</dbReference>
<dbReference type="InterPro" id="IPR051703">
    <property type="entry name" value="NF-kappa-B_Signaling_Reg"/>
</dbReference>
<feature type="region of interest" description="Disordered" evidence="1">
    <location>
        <begin position="692"/>
        <end position="732"/>
    </location>
</feature>
<gene>
    <name evidence="4" type="ORF">CPT_Myduc_066</name>
</gene>
<feature type="compositionally biased region" description="Low complexity" evidence="1">
    <location>
        <begin position="699"/>
        <end position="715"/>
    </location>
</feature>
<accession>A0A5J6T7M9</accession>
<proteinExistence type="predicted"/>
<dbReference type="Gene3D" id="1.10.530.10">
    <property type="match status" value="1"/>
</dbReference>
<dbReference type="InterPro" id="IPR023346">
    <property type="entry name" value="Lysozyme-like_dom_sf"/>
</dbReference>
<feature type="compositionally biased region" description="Gly residues" evidence="1">
    <location>
        <begin position="756"/>
        <end position="770"/>
    </location>
</feature>
<name>A0A5J6T7M9_9CAUD</name>
<dbReference type="InterPro" id="IPR011604">
    <property type="entry name" value="PDDEXK-like_dom_sf"/>
</dbReference>